<dbReference type="EMBL" id="MIKF01000075">
    <property type="protein sequence ID" value="RTE79371.1"/>
    <property type="molecule type" value="Genomic_DNA"/>
</dbReference>
<organism evidence="1 2">
    <name type="scientific">Fusarium euwallaceae</name>
    <dbReference type="NCBI Taxonomy" id="1147111"/>
    <lineage>
        <taxon>Eukaryota</taxon>
        <taxon>Fungi</taxon>
        <taxon>Dikarya</taxon>
        <taxon>Ascomycota</taxon>
        <taxon>Pezizomycotina</taxon>
        <taxon>Sordariomycetes</taxon>
        <taxon>Hypocreomycetidae</taxon>
        <taxon>Hypocreales</taxon>
        <taxon>Nectriaceae</taxon>
        <taxon>Fusarium</taxon>
        <taxon>Fusarium solani species complex</taxon>
    </lineage>
</organism>
<comment type="caution">
    <text evidence="1">The sequence shown here is derived from an EMBL/GenBank/DDBJ whole genome shotgun (WGS) entry which is preliminary data.</text>
</comment>
<dbReference type="AlphaFoldDB" id="A0A430LUH9"/>
<gene>
    <name evidence="1" type="ORF">BHE90_006143</name>
</gene>
<accession>A0A430LUH9</accession>
<proteinExistence type="predicted"/>
<reference evidence="1 2" key="1">
    <citation type="submission" date="2017-06" db="EMBL/GenBank/DDBJ databases">
        <title>Comparative genomic analysis of Ambrosia Fusariam Clade fungi.</title>
        <authorList>
            <person name="Stajich J.E."/>
            <person name="Carrillo J."/>
            <person name="Kijimoto T."/>
            <person name="Eskalen A."/>
            <person name="O'Donnell K."/>
            <person name="Kasson M."/>
        </authorList>
    </citation>
    <scope>NUCLEOTIDE SEQUENCE [LARGE SCALE GENOMIC DNA]</scope>
    <source>
        <strain evidence="1 2">UCR1854</strain>
    </source>
</reference>
<evidence type="ECO:0000313" key="1">
    <source>
        <dbReference type="EMBL" id="RTE79371.1"/>
    </source>
</evidence>
<sequence length="259" mass="28485">MDSDSSSGVRKPILVGSYRVAYPILRPGPLVSRPSFGKKLQSYIDTIRNGTYEILDRYQLTDEDTKVAVLNHQKFRVPDTRDCRFCRRILGRMRRDFARRNDRSYAPYARTFGGLLQQPSGSFKDKTMALGASVWKVGVTSGPTHGTFSEYKVKCTTEDDGHAASKPGYCSEEFVIVGNNISSQGYGGRFWGPGDSRTVVFDARGQAIGLLFGGQVPAQTAGYGLVTLIEDVFEDIKVSSQGQIGNIRIASSPSDCLSR</sequence>
<keyword evidence="2" id="KW-1185">Reference proteome</keyword>
<name>A0A430LUH9_9HYPO</name>
<evidence type="ECO:0000313" key="2">
    <source>
        <dbReference type="Proteomes" id="UP000287124"/>
    </source>
</evidence>
<dbReference type="Proteomes" id="UP000287124">
    <property type="component" value="Unassembled WGS sequence"/>
</dbReference>
<protein>
    <submittedName>
        <fullName evidence="1">Uncharacterized protein</fullName>
    </submittedName>
</protein>